<dbReference type="KEGG" id="cate:C2869_16130"/>
<evidence type="ECO:0000313" key="1">
    <source>
        <dbReference type="EMBL" id="AWB67860.1"/>
    </source>
</evidence>
<dbReference type="RefSeq" id="WP_108603926.1">
    <property type="nucleotide sequence ID" value="NZ_CP026604.1"/>
</dbReference>
<name>A0A2S0VUT8_9ALTE</name>
<keyword evidence="2" id="KW-1185">Reference proteome</keyword>
<protein>
    <submittedName>
        <fullName evidence="1">Uncharacterized protein</fullName>
    </submittedName>
</protein>
<proteinExistence type="predicted"/>
<dbReference type="Proteomes" id="UP000244441">
    <property type="component" value="Chromosome"/>
</dbReference>
<reference evidence="1 2" key="1">
    <citation type="submission" date="2018-01" db="EMBL/GenBank/DDBJ databases">
        <title>Genome sequence of a Cantenovulum-like bacteria.</title>
        <authorList>
            <person name="Tan W.R."/>
            <person name="Lau N.-S."/>
            <person name="Go F."/>
            <person name="Amirul A.-A.A."/>
        </authorList>
    </citation>
    <scope>NUCLEOTIDE SEQUENCE [LARGE SCALE GENOMIC DNA]</scope>
    <source>
        <strain evidence="1 2">CCB-QB4</strain>
    </source>
</reference>
<gene>
    <name evidence="1" type="ORF">C2869_16130</name>
</gene>
<dbReference type="EMBL" id="CP026604">
    <property type="protein sequence ID" value="AWB67860.1"/>
    <property type="molecule type" value="Genomic_DNA"/>
</dbReference>
<accession>A0A2S0VUT8</accession>
<dbReference type="AlphaFoldDB" id="A0A2S0VUT8"/>
<sequence length="73" mass="8224">MNSVIMAQAEKLSSFDLSNDTEAHMFLERMLIAVDIQDQVIQAVFELKSRNLVQVGACIEQAMHSSISDFLKH</sequence>
<evidence type="ECO:0000313" key="2">
    <source>
        <dbReference type="Proteomes" id="UP000244441"/>
    </source>
</evidence>
<organism evidence="1 2">
    <name type="scientific">Saccharobesus litoralis</name>
    <dbReference type="NCBI Taxonomy" id="2172099"/>
    <lineage>
        <taxon>Bacteria</taxon>
        <taxon>Pseudomonadati</taxon>
        <taxon>Pseudomonadota</taxon>
        <taxon>Gammaproteobacteria</taxon>
        <taxon>Alteromonadales</taxon>
        <taxon>Alteromonadaceae</taxon>
        <taxon>Saccharobesus</taxon>
    </lineage>
</organism>